<comment type="similarity">
    <text evidence="1">Belongs to the glycosyl hydrolase 3 family.</text>
</comment>
<accession>A0A1C5HKA0</accession>
<dbReference type="InterPro" id="IPR017853">
    <property type="entry name" value="GH"/>
</dbReference>
<keyword evidence="6" id="KW-1185">Reference proteome</keyword>
<dbReference type="AlphaFoldDB" id="A0A1C5HKA0"/>
<dbReference type="PANTHER" id="PTHR30480">
    <property type="entry name" value="BETA-HEXOSAMINIDASE-RELATED"/>
    <property type="match status" value="1"/>
</dbReference>
<gene>
    <name evidence="5" type="ORF">GA0074704_1881</name>
</gene>
<evidence type="ECO:0000313" key="6">
    <source>
        <dbReference type="Proteomes" id="UP000198210"/>
    </source>
</evidence>
<reference evidence="5 6" key="1">
    <citation type="submission" date="2016-06" db="EMBL/GenBank/DDBJ databases">
        <authorList>
            <person name="Kjaerup R.B."/>
            <person name="Dalgaard T.S."/>
            <person name="Juul-Madsen H.R."/>
        </authorList>
    </citation>
    <scope>NUCLEOTIDE SEQUENCE [LARGE SCALE GENOMIC DNA]</scope>
    <source>
        <strain evidence="5 6">DSM 45097</strain>
    </source>
</reference>
<dbReference type="GO" id="GO:0005975">
    <property type="term" value="P:carbohydrate metabolic process"/>
    <property type="evidence" value="ECO:0007669"/>
    <property type="project" value="InterPro"/>
</dbReference>
<dbReference type="InterPro" id="IPR036962">
    <property type="entry name" value="Glyco_hydro_3_N_sf"/>
</dbReference>
<evidence type="ECO:0000256" key="1">
    <source>
        <dbReference type="ARBA" id="ARBA00005336"/>
    </source>
</evidence>
<dbReference type="RefSeq" id="WP_088973564.1">
    <property type="nucleotide sequence ID" value="NZ_JBHLYF010000019.1"/>
</dbReference>
<evidence type="ECO:0000256" key="3">
    <source>
        <dbReference type="ARBA" id="ARBA00023295"/>
    </source>
</evidence>
<evidence type="ECO:0000313" key="5">
    <source>
        <dbReference type="EMBL" id="SCG46398.1"/>
    </source>
</evidence>
<organism evidence="5 6">
    <name type="scientific">Micromonospora siamensis</name>
    <dbReference type="NCBI Taxonomy" id="299152"/>
    <lineage>
        <taxon>Bacteria</taxon>
        <taxon>Bacillati</taxon>
        <taxon>Actinomycetota</taxon>
        <taxon>Actinomycetes</taxon>
        <taxon>Micromonosporales</taxon>
        <taxon>Micromonosporaceae</taxon>
        <taxon>Micromonospora</taxon>
    </lineage>
</organism>
<keyword evidence="2" id="KW-0378">Hydrolase</keyword>
<dbReference type="InterPro" id="IPR001764">
    <property type="entry name" value="Glyco_hydro_3_N"/>
</dbReference>
<dbReference type="GO" id="GO:0009254">
    <property type="term" value="P:peptidoglycan turnover"/>
    <property type="evidence" value="ECO:0007669"/>
    <property type="project" value="TreeGrafter"/>
</dbReference>
<protein>
    <submittedName>
        <fullName evidence="5">Beta-N-acetylhexosaminidase</fullName>
    </submittedName>
</protein>
<dbReference type="InterPro" id="IPR050226">
    <property type="entry name" value="NagZ_Beta-hexosaminidase"/>
</dbReference>
<sequence length="484" mass="48879">MGLDPGLRRLALGTLLAAYPGPVPPDWAVDLVAEGLAGHTLFGTNVHDPAQVAASTAALRAGRADVLVAIDEEGGDVTRLAHATGSPYPGNAALGAVDDAGLTREVYAAIGAELAALGVTLDLAPTVDVNTADENPVIGTRSFGADPVRVAVHSAAAVLGLQSAGVAACAKHFPGHGATVADSHHELPTVDVAAEVLRQRDLPPFAAVIDAGVEAIMTAHIRVPALTGDGPATFSRAVLVDLLRGEYGFTGVVVTDALEMQGAALAAGGVGPAAVRALAAGADLLCVGAQVDAPLVERVVTGIVEAIGDGGLDRARVEQAAERTAGMAARTRAATAVPAASDLGYAAARRAVRVEGTVDGLDRPLVVQVYAASTIAEGRVPWGLGPHLADVEQVRVVAEEADPQQLRRLAGSRPIVLVGRHLHRLPGGTDLVAALAAAHPTTVVEMGWPAAWRPAGARAFVTTYGASHANGRAAAEALGLAAKV</sequence>
<proteinExistence type="inferred from homology"/>
<dbReference type="Gene3D" id="3.20.20.300">
    <property type="entry name" value="Glycoside hydrolase, family 3, N-terminal domain"/>
    <property type="match status" value="1"/>
</dbReference>
<dbReference type="GO" id="GO:0004553">
    <property type="term" value="F:hydrolase activity, hydrolyzing O-glycosyl compounds"/>
    <property type="evidence" value="ECO:0007669"/>
    <property type="project" value="InterPro"/>
</dbReference>
<dbReference type="SUPFAM" id="SSF51445">
    <property type="entry name" value="(Trans)glycosidases"/>
    <property type="match status" value="1"/>
</dbReference>
<keyword evidence="3" id="KW-0326">Glycosidase</keyword>
<evidence type="ECO:0000259" key="4">
    <source>
        <dbReference type="Pfam" id="PF00933"/>
    </source>
</evidence>
<dbReference type="PANTHER" id="PTHR30480:SF16">
    <property type="entry name" value="GLYCOSIDE HYDROLASE FAMILY 3 DOMAIN PROTEIN"/>
    <property type="match status" value="1"/>
</dbReference>
<dbReference type="EMBL" id="LT607751">
    <property type="protein sequence ID" value="SCG46398.1"/>
    <property type="molecule type" value="Genomic_DNA"/>
</dbReference>
<dbReference type="Pfam" id="PF00933">
    <property type="entry name" value="Glyco_hydro_3"/>
    <property type="match status" value="1"/>
</dbReference>
<feature type="domain" description="Glycoside hydrolase family 3 N-terminal" evidence="4">
    <location>
        <begin position="33"/>
        <end position="324"/>
    </location>
</feature>
<dbReference type="Proteomes" id="UP000198210">
    <property type="component" value="Chromosome I"/>
</dbReference>
<name>A0A1C5HKA0_9ACTN</name>
<evidence type="ECO:0000256" key="2">
    <source>
        <dbReference type="ARBA" id="ARBA00022801"/>
    </source>
</evidence>